<sequence>MYNNPKRLQCEALVSHILLLKLKPGGYTLTNYKIHPFSDKVVGFIAQHLRLTSDSVDSYGVQYKQSFFMKCLPQRMRLKGNTYCT</sequence>
<keyword evidence="2" id="KW-1185">Reference proteome</keyword>
<evidence type="ECO:0000313" key="1">
    <source>
        <dbReference type="EMBL" id="CAH1995329.1"/>
    </source>
</evidence>
<name>A0A9P0LEJ5_ACAOB</name>
<reference evidence="1" key="1">
    <citation type="submission" date="2022-03" db="EMBL/GenBank/DDBJ databases">
        <authorList>
            <person name="Sayadi A."/>
        </authorList>
    </citation>
    <scope>NUCLEOTIDE SEQUENCE</scope>
</reference>
<dbReference type="OrthoDB" id="6334212at2759"/>
<evidence type="ECO:0000313" key="2">
    <source>
        <dbReference type="Proteomes" id="UP001152888"/>
    </source>
</evidence>
<dbReference type="Proteomes" id="UP001152888">
    <property type="component" value="Unassembled WGS sequence"/>
</dbReference>
<dbReference type="AlphaFoldDB" id="A0A9P0LEJ5"/>
<comment type="caution">
    <text evidence="1">The sequence shown here is derived from an EMBL/GenBank/DDBJ whole genome shotgun (WGS) entry which is preliminary data.</text>
</comment>
<gene>
    <name evidence="1" type="ORF">ACAOBT_LOCUS22535</name>
</gene>
<organism evidence="1 2">
    <name type="scientific">Acanthoscelides obtectus</name>
    <name type="common">Bean weevil</name>
    <name type="synonym">Bruchus obtectus</name>
    <dbReference type="NCBI Taxonomy" id="200917"/>
    <lineage>
        <taxon>Eukaryota</taxon>
        <taxon>Metazoa</taxon>
        <taxon>Ecdysozoa</taxon>
        <taxon>Arthropoda</taxon>
        <taxon>Hexapoda</taxon>
        <taxon>Insecta</taxon>
        <taxon>Pterygota</taxon>
        <taxon>Neoptera</taxon>
        <taxon>Endopterygota</taxon>
        <taxon>Coleoptera</taxon>
        <taxon>Polyphaga</taxon>
        <taxon>Cucujiformia</taxon>
        <taxon>Chrysomeloidea</taxon>
        <taxon>Chrysomelidae</taxon>
        <taxon>Bruchinae</taxon>
        <taxon>Bruchini</taxon>
        <taxon>Acanthoscelides</taxon>
    </lineage>
</organism>
<proteinExistence type="predicted"/>
<accession>A0A9P0LEJ5</accession>
<protein>
    <submittedName>
        <fullName evidence="1">Uncharacterized protein</fullName>
    </submittedName>
</protein>
<dbReference type="EMBL" id="CAKOFQ010007223">
    <property type="protein sequence ID" value="CAH1995329.1"/>
    <property type="molecule type" value="Genomic_DNA"/>
</dbReference>